<proteinExistence type="predicted"/>
<dbReference type="STRING" id="4829.A0A163JDT8"/>
<feature type="region of interest" description="Disordered" evidence="2">
    <location>
        <begin position="158"/>
        <end position="178"/>
    </location>
</feature>
<dbReference type="SUPFAM" id="SSF55545">
    <property type="entry name" value="beta-N-acetylhexosaminidase-like domain"/>
    <property type="match status" value="1"/>
</dbReference>
<reference evidence="5" key="1">
    <citation type="submission" date="2016-04" db="EMBL/GenBank/DDBJ databases">
        <authorList>
            <person name="Evans L.H."/>
            <person name="Alamgir A."/>
            <person name="Owens N."/>
            <person name="Weber N.D."/>
            <person name="Virtaneva K."/>
            <person name="Barbian K."/>
            <person name="Babar A."/>
            <person name="Rosenke K."/>
        </authorList>
    </citation>
    <scope>NUCLEOTIDE SEQUENCE [LARGE SCALE GENOMIC DNA]</scope>
    <source>
        <strain evidence="5">CBS 101.48</strain>
    </source>
</reference>
<dbReference type="GO" id="GO:0005975">
    <property type="term" value="P:carbohydrate metabolic process"/>
    <property type="evidence" value="ECO:0007669"/>
    <property type="project" value="InterPro"/>
</dbReference>
<evidence type="ECO:0000256" key="1">
    <source>
        <dbReference type="ARBA" id="ARBA00022801"/>
    </source>
</evidence>
<evidence type="ECO:0000256" key="3">
    <source>
        <dbReference type="SAM" id="SignalP"/>
    </source>
</evidence>
<evidence type="ECO:0000313" key="5">
    <source>
        <dbReference type="EMBL" id="SAM00780.1"/>
    </source>
</evidence>
<dbReference type="InterPro" id="IPR025705">
    <property type="entry name" value="Beta_hexosaminidase_sua/sub"/>
</dbReference>
<dbReference type="AlphaFoldDB" id="A0A163JDT8"/>
<keyword evidence="1" id="KW-0378">Hydrolase</keyword>
<name>A0A163JDT8_ABSGL</name>
<evidence type="ECO:0000259" key="4">
    <source>
        <dbReference type="Pfam" id="PF14845"/>
    </source>
</evidence>
<dbReference type="PANTHER" id="PTHR22600">
    <property type="entry name" value="BETA-HEXOSAMINIDASE"/>
    <property type="match status" value="1"/>
</dbReference>
<dbReference type="GO" id="GO:0030203">
    <property type="term" value="P:glycosaminoglycan metabolic process"/>
    <property type="evidence" value="ECO:0007669"/>
    <property type="project" value="TreeGrafter"/>
</dbReference>
<dbReference type="Gene3D" id="3.30.379.10">
    <property type="entry name" value="Chitobiase/beta-hexosaminidase domain 2-like"/>
    <property type="match status" value="1"/>
</dbReference>
<dbReference type="OrthoDB" id="428480at2759"/>
<dbReference type="Pfam" id="PF14845">
    <property type="entry name" value="Glycohydro_20b2"/>
    <property type="match status" value="1"/>
</dbReference>
<dbReference type="PANTHER" id="PTHR22600:SF21">
    <property type="entry name" value="BETA-HEXOSAMINIDASE A"/>
    <property type="match status" value="1"/>
</dbReference>
<dbReference type="GO" id="GO:0016020">
    <property type="term" value="C:membrane"/>
    <property type="evidence" value="ECO:0007669"/>
    <property type="project" value="TreeGrafter"/>
</dbReference>
<dbReference type="InParanoid" id="A0A163JDT8"/>
<accession>A0A163JDT8</accession>
<gene>
    <name evidence="5" type="primary">ABSGL_06503.1 scaffold 8356</name>
</gene>
<feature type="signal peptide" evidence="3">
    <location>
        <begin position="1"/>
        <end position="20"/>
    </location>
</feature>
<keyword evidence="3" id="KW-0732">Signal</keyword>
<evidence type="ECO:0000313" key="6">
    <source>
        <dbReference type="Proteomes" id="UP000078561"/>
    </source>
</evidence>
<dbReference type="InterPro" id="IPR029019">
    <property type="entry name" value="HEX_eukaryotic_N"/>
</dbReference>
<dbReference type="Proteomes" id="UP000078561">
    <property type="component" value="Unassembled WGS sequence"/>
</dbReference>
<protein>
    <recommendedName>
        <fullName evidence="4">Beta-hexosaminidase eukaryotic type N-terminal domain-containing protein</fullName>
    </recommendedName>
</protein>
<dbReference type="InterPro" id="IPR029018">
    <property type="entry name" value="Hex-like_dom2"/>
</dbReference>
<evidence type="ECO:0000256" key="2">
    <source>
        <dbReference type="SAM" id="MobiDB-lite"/>
    </source>
</evidence>
<feature type="chain" id="PRO_5007843285" description="Beta-hexosaminidase eukaryotic type N-terminal domain-containing protein" evidence="3">
    <location>
        <begin position="21"/>
        <end position="215"/>
    </location>
</feature>
<feature type="compositionally biased region" description="Acidic residues" evidence="2">
    <location>
        <begin position="159"/>
        <end position="170"/>
    </location>
</feature>
<dbReference type="EMBL" id="LT553414">
    <property type="protein sequence ID" value="SAM00780.1"/>
    <property type="molecule type" value="Genomic_DNA"/>
</dbReference>
<sequence>MKWSILTAAVAVSFPTLIAAKSYQSLLWPIPQSVTWGDHDLALDSSFHMIGPNQAQLTQAMQRYSSMIVKEHWKPVQHPFREEASKPQDDHTLTTLDIQVDDLKATLDLGVDESYSLEIPLGKTAHLKAATVWGAMRGLETFSQLIQHVSSDKVVNEEAAGDDDEDDEDIFNDKATHKKTKRSASLENLVIPKAPVQIHDEPAYPHRGLMLGKKN</sequence>
<keyword evidence="6" id="KW-1185">Reference proteome</keyword>
<feature type="domain" description="Beta-hexosaminidase eukaryotic type N-terminal" evidence="4">
    <location>
        <begin position="27"/>
        <end position="145"/>
    </location>
</feature>
<organism evidence="5">
    <name type="scientific">Absidia glauca</name>
    <name type="common">Pin mould</name>
    <dbReference type="NCBI Taxonomy" id="4829"/>
    <lineage>
        <taxon>Eukaryota</taxon>
        <taxon>Fungi</taxon>
        <taxon>Fungi incertae sedis</taxon>
        <taxon>Mucoromycota</taxon>
        <taxon>Mucoromycotina</taxon>
        <taxon>Mucoromycetes</taxon>
        <taxon>Mucorales</taxon>
        <taxon>Cunninghamellaceae</taxon>
        <taxon>Absidia</taxon>
    </lineage>
</organism>
<dbReference type="GO" id="GO:0004563">
    <property type="term" value="F:beta-N-acetylhexosaminidase activity"/>
    <property type="evidence" value="ECO:0007669"/>
    <property type="project" value="InterPro"/>
</dbReference>